<sequence>MSGSRQPWMHLRPGAAALAAAACLAGTGAASAPTAVGPEARTIFLSGHSLLDHPLPDDLAALLEASGVAIIWDRQHGAGSSLRERVEGAGTDRDGRPTGPDGGLAGRAYDTLIVTEQHVLPAVLLWNDTVRQLRRLHDRLAAGHPQAVTYFYTPWMALDDKGDPRRWIAYERAAAPIWHCVAAAAGSDLAAKGRRDRIETVPAALALAELIARVTEGAGLPGFTGASVRETVELLVADDVHPTRLGSYYLALVVYVAITGRSPVGLRVPDDLAPERARALQDYVAQGLPEAALPDPDTCAAQLRAGGLDALWDYVERAHGRPEHGFLRAHWARLRQAVQRRWLLWRQPDWNPFRPTG</sequence>
<dbReference type="EMBL" id="FOSV01000031">
    <property type="protein sequence ID" value="SFL93387.1"/>
    <property type="molecule type" value="Genomic_DNA"/>
</dbReference>
<name>A0A1I4LS26_9HYPH</name>
<keyword evidence="4" id="KW-1185">Reference proteome</keyword>
<dbReference type="Proteomes" id="UP000198804">
    <property type="component" value="Unassembled WGS sequence"/>
</dbReference>
<dbReference type="InterPro" id="IPR036514">
    <property type="entry name" value="SGNH_hydro_sf"/>
</dbReference>
<reference evidence="4" key="1">
    <citation type="submission" date="2016-10" db="EMBL/GenBank/DDBJ databases">
        <authorList>
            <person name="Varghese N."/>
            <person name="Submissions S."/>
        </authorList>
    </citation>
    <scope>NUCLEOTIDE SEQUENCE [LARGE SCALE GENOMIC DNA]</scope>
    <source>
        <strain evidence="4">CGMCC 1.6474</strain>
    </source>
</reference>
<evidence type="ECO:0000313" key="3">
    <source>
        <dbReference type="EMBL" id="SFL93387.1"/>
    </source>
</evidence>
<feature type="region of interest" description="Disordered" evidence="1">
    <location>
        <begin position="81"/>
        <end position="102"/>
    </location>
</feature>
<dbReference type="Gene3D" id="3.40.50.1110">
    <property type="entry name" value="SGNH hydrolase"/>
    <property type="match status" value="1"/>
</dbReference>
<feature type="compositionally biased region" description="Basic and acidic residues" evidence="1">
    <location>
        <begin position="82"/>
        <end position="96"/>
    </location>
</feature>
<organism evidence="3 4">
    <name type="scientific">Methylorubrum salsuginis</name>
    <dbReference type="NCBI Taxonomy" id="414703"/>
    <lineage>
        <taxon>Bacteria</taxon>
        <taxon>Pseudomonadati</taxon>
        <taxon>Pseudomonadota</taxon>
        <taxon>Alphaproteobacteria</taxon>
        <taxon>Hyphomicrobiales</taxon>
        <taxon>Methylobacteriaceae</taxon>
        <taxon>Methylorubrum</taxon>
    </lineage>
</organism>
<dbReference type="AlphaFoldDB" id="A0A1I4LS26"/>
<dbReference type="STRING" id="414703.SAMN04488125_13119"/>
<accession>A0A1I4LS26</accession>
<evidence type="ECO:0000256" key="1">
    <source>
        <dbReference type="SAM" id="MobiDB-lite"/>
    </source>
</evidence>
<keyword evidence="2" id="KW-0732">Signal</keyword>
<dbReference type="GO" id="GO:0016788">
    <property type="term" value="F:hydrolase activity, acting on ester bonds"/>
    <property type="evidence" value="ECO:0007669"/>
    <property type="project" value="UniProtKB-ARBA"/>
</dbReference>
<feature type="chain" id="PRO_5011498994" evidence="2">
    <location>
        <begin position="33"/>
        <end position="357"/>
    </location>
</feature>
<feature type="signal peptide" evidence="2">
    <location>
        <begin position="1"/>
        <end position="32"/>
    </location>
</feature>
<evidence type="ECO:0000256" key="2">
    <source>
        <dbReference type="SAM" id="SignalP"/>
    </source>
</evidence>
<protein>
    <submittedName>
        <fullName evidence="3">Uncharacterized protein</fullName>
    </submittedName>
</protein>
<gene>
    <name evidence="3" type="ORF">SAMN04488125_13119</name>
</gene>
<dbReference type="PROSITE" id="PS51257">
    <property type="entry name" value="PROKAR_LIPOPROTEIN"/>
    <property type="match status" value="1"/>
</dbReference>
<proteinExistence type="predicted"/>
<evidence type="ECO:0000313" key="4">
    <source>
        <dbReference type="Proteomes" id="UP000198804"/>
    </source>
</evidence>